<sequence length="171" mass="18188">MSASRTSSAACAVLAVLCACSFLISPAVAVNMTYYAPTAEVDAKFATWITAFYTAAEATDPSTEGYSDFFSANATIDLGGWNPAQDVADGLTHYPTTTSILTDNCTEKTFNLQGLTKGYYENNTCEVDSYGTQFTIAKAANGRVELTPRSGSLVFLNLIGQNLSSMLCDAF</sequence>
<accession>A0A8H7SYD7</accession>
<dbReference type="EMBL" id="JAFJYH010000518">
    <property type="protein sequence ID" value="KAG4411120.1"/>
    <property type="molecule type" value="Genomic_DNA"/>
</dbReference>
<keyword evidence="1" id="KW-0732">Signal</keyword>
<dbReference type="AlphaFoldDB" id="A0A8H7SYD7"/>
<comment type="caution">
    <text evidence="2">The sequence shown here is derived from an EMBL/GenBank/DDBJ whole genome shotgun (WGS) entry which is preliminary data.</text>
</comment>
<protein>
    <submittedName>
        <fullName evidence="2">Uncharacterized protein</fullName>
    </submittedName>
</protein>
<name>A0A8H7SYD7_9HELO</name>
<feature type="signal peptide" evidence="1">
    <location>
        <begin position="1"/>
        <end position="29"/>
    </location>
</feature>
<dbReference type="PROSITE" id="PS51257">
    <property type="entry name" value="PROKAR_LIPOPROTEIN"/>
    <property type="match status" value="1"/>
</dbReference>
<keyword evidence="3" id="KW-1185">Reference proteome</keyword>
<organism evidence="2 3">
    <name type="scientific">Cadophora malorum</name>
    <dbReference type="NCBI Taxonomy" id="108018"/>
    <lineage>
        <taxon>Eukaryota</taxon>
        <taxon>Fungi</taxon>
        <taxon>Dikarya</taxon>
        <taxon>Ascomycota</taxon>
        <taxon>Pezizomycotina</taxon>
        <taxon>Leotiomycetes</taxon>
        <taxon>Helotiales</taxon>
        <taxon>Ploettnerulaceae</taxon>
        <taxon>Cadophora</taxon>
    </lineage>
</organism>
<dbReference type="OrthoDB" id="3497377at2759"/>
<proteinExistence type="predicted"/>
<evidence type="ECO:0000313" key="2">
    <source>
        <dbReference type="EMBL" id="KAG4411120.1"/>
    </source>
</evidence>
<gene>
    <name evidence="2" type="ORF">IFR04_015745</name>
</gene>
<dbReference type="Proteomes" id="UP000664132">
    <property type="component" value="Unassembled WGS sequence"/>
</dbReference>
<feature type="chain" id="PRO_5034552912" evidence="1">
    <location>
        <begin position="30"/>
        <end position="171"/>
    </location>
</feature>
<reference evidence="2" key="1">
    <citation type="submission" date="2021-02" db="EMBL/GenBank/DDBJ databases">
        <title>Genome sequence Cadophora malorum strain M34.</title>
        <authorList>
            <person name="Stefanovic E."/>
            <person name="Vu D."/>
            <person name="Scully C."/>
            <person name="Dijksterhuis J."/>
            <person name="Roader J."/>
            <person name="Houbraken J."/>
        </authorList>
    </citation>
    <scope>NUCLEOTIDE SEQUENCE</scope>
    <source>
        <strain evidence="2">M34</strain>
    </source>
</reference>
<evidence type="ECO:0000256" key="1">
    <source>
        <dbReference type="SAM" id="SignalP"/>
    </source>
</evidence>
<evidence type="ECO:0000313" key="3">
    <source>
        <dbReference type="Proteomes" id="UP000664132"/>
    </source>
</evidence>